<keyword evidence="5" id="KW-0812">Transmembrane</keyword>
<dbReference type="SMART" id="SM00332">
    <property type="entry name" value="PP2Cc"/>
    <property type="match status" value="1"/>
</dbReference>
<keyword evidence="18" id="KW-1185">Reference proteome</keyword>
<evidence type="ECO:0000313" key="17">
    <source>
        <dbReference type="EMBL" id="KAG2245117.1"/>
    </source>
</evidence>
<dbReference type="CDD" id="cd00054">
    <property type="entry name" value="EGF_CA"/>
    <property type="match status" value="1"/>
</dbReference>
<evidence type="ECO:0000256" key="2">
    <source>
        <dbReference type="ARBA" id="ARBA00007038"/>
    </source>
</evidence>
<dbReference type="InterPro" id="IPR018097">
    <property type="entry name" value="EGF_Ca-bd_CS"/>
</dbReference>
<evidence type="ECO:0000256" key="13">
    <source>
        <dbReference type="ARBA" id="ARBA00023157"/>
    </source>
</evidence>
<keyword evidence="4" id="KW-0245">EGF-like domain</keyword>
<dbReference type="Proteomes" id="UP000886595">
    <property type="component" value="Unassembled WGS sequence"/>
</dbReference>
<comment type="similarity">
    <text evidence="2">Belongs to the VSR (BP-80) family.</text>
</comment>
<dbReference type="InterPro" id="IPR001881">
    <property type="entry name" value="EGF-like_Ca-bd_dom"/>
</dbReference>
<protein>
    <recommendedName>
        <fullName evidence="16">PPM-type phosphatase domain-containing protein</fullName>
    </recommendedName>
</protein>
<comment type="caution">
    <text evidence="17">The sequence shown here is derived from an EMBL/GenBank/DDBJ whole genome shotgun (WGS) entry which is preliminary data.</text>
</comment>
<accession>A0A8X7TKD8</accession>
<feature type="region of interest" description="Disordered" evidence="15">
    <location>
        <begin position="56"/>
        <end position="75"/>
    </location>
</feature>
<dbReference type="InterPro" id="IPR015655">
    <property type="entry name" value="PP2C"/>
</dbReference>
<organism evidence="17 18">
    <name type="scientific">Brassica carinata</name>
    <name type="common">Ethiopian mustard</name>
    <name type="synonym">Abyssinian cabbage</name>
    <dbReference type="NCBI Taxonomy" id="52824"/>
    <lineage>
        <taxon>Eukaryota</taxon>
        <taxon>Viridiplantae</taxon>
        <taxon>Streptophyta</taxon>
        <taxon>Embryophyta</taxon>
        <taxon>Tracheophyta</taxon>
        <taxon>Spermatophyta</taxon>
        <taxon>Magnoliopsida</taxon>
        <taxon>eudicotyledons</taxon>
        <taxon>Gunneridae</taxon>
        <taxon>Pentapetalae</taxon>
        <taxon>rosids</taxon>
        <taxon>malvids</taxon>
        <taxon>Brassicales</taxon>
        <taxon>Brassicaceae</taxon>
        <taxon>Brassiceae</taxon>
        <taxon>Brassica</taxon>
    </lineage>
</organism>
<evidence type="ECO:0000256" key="6">
    <source>
        <dbReference type="ARBA" id="ARBA00022729"/>
    </source>
</evidence>
<keyword evidence="12" id="KW-0472">Membrane</keyword>
<keyword evidence="3" id="KW-0813">Transport</keyword>
<sequence length="754" mass="83560">MTNGGSESPASLRKQDTDTFSHKIPSTKQRFSSPASACPSFRIYYHDGAVGSIPFEWESHPGTPKHPSSELPPPLPLTPPPSHFSFSGDQTCRSSKPMKKILALIPTRLFWLSPGGHKNKVKKLSASSESLSERVLIDENEYHMFKFQTKGKVIKRFSSFDSSIDHHPTTRRSQSTSCFGIRICKGTGITVENGTEDSNEHRDREAEVRDTNDGAIIRSRGSSKHVSMAIKQGKKGINQDAMTVWENFGGEEDMIFCGVFDGHGPMGHKISRHVCDSLPSRVHSRIKSSNISSQSRQEEGLFCELEEVLVTFFKRIDSELGLDSPYDSFCSGTTAVTVLKQGDCLVIANLGDSRAVLGTRGGKSSLKAVQLTVDLKPCVQREAERIVSCKGRVFAMEEEPDVYRVWMPDDDCPGLAMSRAFGDFCLKDYGLLCIPEVFCRKVSRDDEFVVLATDGIWDVLSNEEVVKIVGACKDRSIAAETLVQRAARSWRTKFPASKADDCAVVVLFLNHRPYQEKETSGFSIGSKELLRFLKKEATLASLPTTSPGIVLKRFWQADNANRNASTEEGKLERSAVLKALCSGFRETTEPPICLTEDIETNECLQNNGGCWVDKRTNITACRDTFRGRVCRCPIVQGVKFLGDGYTHCEGALRCVINNGGCWKHTQMGRTYSACRNDHLKGCKCPPGFSGDGLKNCTDVNECEEKTVCQCRGCKCKNTWGSYECSCNGILEIRAIMAQYMPLDNHPNTQPSQLE</sequence>
<evidence type="ECO:0000256" key="11">
    <source>
        <dbReference type="ARBA" id="ARBA00023034"/>
    </source>
</evidence>
<evidence type="ECO:0000313" key="18">
    <source>
        <dbReference type="Proteomes" id="UP000886595"/>
    </source>
</evidence>
<dbReference type="InterPro" id="IPR026823">
    <property type="entry name" value="cEGF"/>
</dbReference>
<reference evidence="17 18" key="1">
    <citation type="submission" date="2020-02" db="EMBL/GenBank/DDBJ databases">
        <authorList>
            <person name="Ma Q."/>
            <person name="Huang Y."/>
            <person name="Song X."/>
            <person name="Pei D."/>
        </authorList>
    </citation>
    <scope>NUCLEOTIDE SEQUENCE [LARGE SCALE GENOMIC DNA]</scope>
    <source>
        <strain evidence="17">Sxm20200214</strain>
        <tissue evidence="17">Leaf</tissue>
    </source>
</reference>
<feature type="domain" description="PPM-type phosphatase" evidence="16">
    <location>
        <begin position="225"/>
        <end position="509"/>
    </location>
</feature>
<evidence type="ECO:0000256" key="10">
    <source>
        <dbReference type="ARBA" id="ARBA00022989"/>
    </source>
</evidence>
<dbReference type="SMART" id="SM00179">
    <property type="entry name" value="EGF_CA"/>
    <property type="match status" value="1"/>
</dbReference>
<evidence type="ECO:0000256" key="3">
    <source>
        <dbReference type="ARBA" id="ARBA00022448"/>
    </source>
</evidence>
<dbReference type="InterPro" id="IPR001932">
    <property type="entry name" value="PPM-type_phosphatase-like_dom"/>
</dbReference>
<dbReference type="Pfam" id="PF12662">
    <property type="entry name" value="cEGF"/>
    <property type="match status" value="1"/>
</dbReference>
<keyword evidence="9" id="KW-0653">Protein transport</keyword>
<evidence type="ECO:0000256" key="9">
    <source>
        <dbReference type="ARBA" id="ARBA00022927"/>
    </source>
</evidence>
<proteinExistence type="inferred from homology"/>
<keyword evidence="13" id="KW-1015">Disulfide bond</keyword>
<evidence type="ECO:0000256" key="4">
    <source>
        <dbReference type="ARBA" id="ARBA00022536"/>
    </source>
</evidence>
<dbReference type="GO" id="GO:0015031">
    <property type="term" value="P:protein transport"/>
    <property type="evidence" value="ECO:0007669"/>
    <property type="project" value="UniProtKB-KW"/>
</dbReference>
<dbReference type="EMBL" id="JAAMPC010000037">
    <property type="protein sequence ID" value="KAG2245117.1"/>
    <property type="molecule type" value="Genomic_DNA"/>
</dbReference>
<dbReference type="AlphaFoldDB" id="A0A8X7TKD8"/>
<evidence type="ECO:0000256" key="1">
    <source>
        <dbReference type="ARBA" id="ARBA00004394"/>
    </source>
</evidence>
<dbReference type="PROSITE" id="PS51746">
    <property type="entry name" value="PPM_2"/>
    <property type="match status" value="1"/>
</dbReference>
<comment type="subcellular location">
    <subcellularLocation>
        <location evidence="1">Golgi apparatus membrane</location>
    </subcellularLocation>
</comment>
<dbReference type="InterPro" id="IPR036457">
    <property type="entry name" value="PPM-type-like_dom_sf"/>
</dbReference>
<dbReference type="GO" id="GO:0005509">
    <property type="term" value="F:calcium ion binding"/>
    <property type="evidence" value="ECO:0007669"/>
    <property type="project" value="InterPro"/>
</dbReference>
<keyword evidence="10" id="KW-1133">Transmembrane helix</keyword>
<keyword evidence="8" id="KW-0106">Calcium</keyword>
<dbReference type="PROSITE" id="PS01187">
    <property type="entry name" value="EGF_CA"/>
    <property type="match status" value="1"/>
</dbReference>
<evidence type="ECO:0000259" key="16">
    <source>
        <dbReference type="PROSITE" id="PS51746"/>
    </source>
</evidence>
<feature type="region of interest" description="Disordered" evidence="15">
    <location>
        <begin position="1"/>
        <end position="35"/>
    </location>
</feature>
<dbReference type="Gene3D" id="3.60.40.10">
    <property type="entry name" value="PPM-type phosphatase domain"/>
    <property type="match status" value="1"/>
</dbReference>
<dbReference type="OrthoDB" id="10264738at2759"/>
<dbReference type="Pfam" id="PF00481">
    <property type="entry name" value="PP2C"/>
    <property type="match status" value="1"/>
</dbReference>
<evidence type="ECO:0000256" key="8">
    <source>
        <dbReference type="ARBA" id="ARBA00022837"/>
    </source>
</evidence>
<evidence type="ECO:0000256" key="5">
    <source>
        <dbReference type="ARBA" id="ARBA00022692"/>
    </source>
</evidence>
<evidence type="ECO:0000256" key="7">
    <source>
        <dbReference type="ARBA" id="ARBA00022737"/>
    </source>
</evidence>
<keyword evidence="7" id="KW-0677">Repeat</keyword>
<keyword evidence="14" id="KW-0325">Glycoprotein</keyword>
<dbReference type="FunFam" id="2.10.25.10:FF:000178">
    <property type="entry name" value="vacuolar-sorting receptor 1"/>
    <property type="match status" value="1"/>
</dbReference>
<keyword evidence="6" id="KW-0732">Signal</keyword>
<evidence type="ECO:0000256" key="14">
    <source>
        <dbReference type="ARBA" id="ARBA00023180"/>
    </source>
</evidence>
<keyword evidence="11" id="KW-0333">Golgi apparatus</keyword>
<dbReference type="CDD" id="cd00143">
    <property type="entry name" value="PP2Cc"/>
    <property type="match status" value="1"/>
</dbReference>
<dbReference type="Gene3D" id="2.10.25.10">
    <property type="entry name" value="Laminin"/>
    <property type="match status" value="2"/>
</dbReference>
<dbReference type="GO" id="GO:0004722">
    <property type="term" value="F:protein serine/threonine phosphatase activity"/>
    <property type="evidence" value="ECO:0007669"/>
    <property type="project" value="InterPro"/>
</dbReference>
<dbReference type="GO" id="GO:0000139">
    <property type="term" value="C:Golgi membrane"/>
    <property type="evidence" value="ECO:0007669"/>
    <property type="project" value="UniProtKB-SubCell"/>
</dbReference>
<dbReference type="PANTHER" id="PTHR47992">
    <property type="entry name" value="PROTEIN PHOSPHATASE"/>
    <property type="match status" value="1"/>
</dbReference>
<dbReference type="SUPFAM" id="SSF81606">
    <property type="entry name" value="PP2C-like"/>
    <property type="match status" value="1"/>
</dbReference>
<evidence type="ECO:0000256" key="15">
    <source>
        <dbReference type="SAM" id="MobiDB-lite"/>
    </source>
</evidence>
<name>A0A8X7TKD8_BRACI</name>
<feature type="compositionally biased region" description="Polar residues" evidence="15">
    <location>
        <begin position="24"/>
        <end position="35"/>
    </location>
</feature>
<gene>
    <name evidence="17" type="ORF">Bca52824_093052</name>
</gene>
<evidence type="ECO:0000256" key="12">
    <source>
        <dbReference type="ARBA" id="ARBA00023136"/>
    </source>
</evidence>